<reference evidence="4 5" key="1">
    <citation type="submission" date="2019-02" db="EMBL/GenBank/DDBJ databases">
        <title>Sequencing the genomes of 1000 actinobacteria strains.</title>
        <authorList>
            <person name="Klenk H.-P."/>
        </authorList>
    </citation>
    <scope>NUCLEOTIDE SEQUENCE [LARGE SCALE GENOMIC DNA]</scope>
    <source>
        <strain evidence="4 5">DSM 16932</strain>
    </source>
</reference>
<evidence type="ECO:0000313" key="4">
    <source>
        <dbReference type="EMBL" id="RZS60925.1"/>
    </source>
</evidence>
<feature type="region of interest" description="Disordered" evidence="2">
    <location>
        <begin position="36"/>
        <end position="63"/>
    </location>
</feature>
<evidence type="ECO:0000256" key="2">
    <source>
        <dbReference type="SAM" id="MobiDB-lite"/>
    </source>
</evidence>
<evidence type="ECO:0000256" key="1">
    <source>
        <dbReference type="SAM" id="Coils"/>
    </source>
</evidence>
<feature type="compositionally biased region" description="Low complexity" evidence="2">
    <location>
        <begin position="36"/>
        <end position="61"/>
    </location>
</feature>
<sequence length="273" mass="28270">MQRHARSRPAVQSVARKRALALAAAALTAGALVGCGQDDASADGAGDATAPASQSTPQQQPEPLRAENFLDRVQAAQREARTARIELQGALSATGLVDMGTPDGRDVRLTMTLSASGMEQTVTLVDGVMYMPQPGAGDTWIAIDLKNPGSERAAALADELEIDPFAQIDDVKGAVTAVELVGPETLADGTRGTRYKVTVDPSLATGSTGEALAGLGLDDLVYDYVLDEEDRPLAVSTEFLGQSIAILASGWGEPVDIQAPDPSQVISAAEAGF</sequence>
<evidence type="ECO:0000313" key="5">
    <source>
        <dbReference type="Proteomes" id="UP000293852"/>
    </source>
</evidence>
<keyword evidence="5" id="KW-1185">Reference proteome</keyword>
<dbReference type="SUPFAM" id="SSF89392">
    <property type="entry name" value="Prokaryotic lipoproteins and lipoprotein localization factors"/>
    <property type="match status" value="1"/>
</dbReference>
<comment type="caution">
    <text evidence="4">The sequence shown here is derived from an EMBL/GenBank/DDBJ whole genome shotgun (WGS) entry which is preliminary data.</text>
</comment>
<protein>
    <recommendedName>
        <fullName evidence="6">Lipoprotein LprG</fullName>
    </recommendedName>
</protein>
<feature type="coiled-coil region" evidence="1">
    <location>
        <begin position="66"/>
        <end position="93"/>
    </location>
</feature>
<proteinExistence type="predicted"/>
<feature type="signal peptide" evidence="3">
    <location>
        <begin position="1"/>
        <end position="31"/>
    </location>
</feature>
<evidence type="ECO:0008006" key="6">
    <source>
        <dbReference type="Google" id="ProtNLM"/>
    </source>
</evidence>
<dbReference type="PROSITE" id="PS51257">
    <property type="entry name" value="PROKAR_LIPOPROTEIN"/>
    <property type="match status" value="1"/>
</dbReference>
<evidence type="ECO:0000256" key="3">
    <source>
        <dbReference type="SAM" id="SignalP"/>
    </source>
</evidence>
<dbReference type="AlphaFoldDB" id="A0A4Q7LZQ2"/>
<dbReference type="RefSeq" id="WP_130413219.1">
    <property type="nucleotide sequence ID" value="NZ_SGWX01000001.1"/>
</dbReference>
<keyword evidence="1" id="KW-0175">Coiled coil</keyword>
<gene>
    <name evidence="4" type="ORF">EV386_1205</name>
</gene>
<dbReference type="InterPro" id="IPR006311">
    <property type="entry name" value="TAT_signal"/>
</dbReference>
<feature type="chain" id="PRO_5038797359" description="Lipoprotein LprG" evidence="3">
    <location>
        <begin position="32"/>
        <end position="273"/>
    </location>
</feature>
<organism evidence="4 5">
    <name type="scientific">Xylanimonas ulmi</name>
    <dbReference type="NCBI Taxonomy" id="228973"/>
    <lineage>
        <taxon>Bacteria</taxon>
        <taxon>Bacillati</taxon>
        <taxon>Actinomycetota</taxon>
        <taxon>Actinomycetes</taxon>
        <taxon>Micrococcales</taxon>
        <taxon>Promicromonosporaceae</taxon>
        <taxon>Xylanimonas</taxon>
    </lineage>
</organism>
<dbReference type="InterPro" id="IPR029046">
    <property type="entry name" value="LolA/LolB/LppX"/>
</dbReference>
<dbReference type="PROSITE" id="PS51318">
    <property type="entry name" value="TAT"/>
    <property type="match status" value="1"/>
</dbReference>
<dbReference type="EMBL" id="SGWX01000001">
    <property type="protein sequence ID" value="RZS60925.1"/>
    <property type="molecule type" value="Genomic_DNA"/>
</dbReference>
<accession>A0A4Q7LZQ2</accession>
<dbReference type="Proteomes" id="UP000293852">
    <property type="component" value="Unassembled WGS sequence"/>
</dbReference>
<name>A0A4Q7LZQ2_9MICO</name>
<keyword evidence="3" id="KW-0732">Signal</keyword>
<dbReference type="Gene3D" id="2.50.20.20">
    <property type="match status" value="1"/>
</dbReference>
<dbReference type="OrthoDB" id="3781094at2"/>